<evidence type="ECO:0000256" key="4">
    <source>
        <dbReference type="ARBA" id="ARBA00022679"/>
    </source>
</evidence>
<comment type="catalytic activity">
    <reaction evidence="1">
        <text>ATP + protein L-histidine = ADP + protein N-phospho-L-histidine.</text>
        <dbReference type="EC" id="2.7.13.3"/>
    </reaction>
</comment>
<name>A0A0M8M9U2_9FLAO</name>
<feature type="domain" description="Histidine kinase" evidence="6">
    <location>
        <begin position="182"/>
        <end position="397"/>
    </location>
</feature>
<dbReference type="InterPro" id="IPR036890">
    <property type="entry name" value="HATPase_C_sf"/>
</dbReference>
<comment type="caution">
    <text evidence="7">The sequence shown here is derived from an EMBL/GenBank/DDBJ whole genome shotgun (WGS) entry which is preliminary data.</text>
</comment>
<dbReference type="PRINTS" id="PR00344">
    <property type="entry name" value="BCTRLSENSOR"/>
</dbReference>
<organism evidence="7 8">
    <name type="scientific">Flavobacterium akiainvivens</name>
    <dbReference type="NCBI Taxonomy" id="1202724"/>
    <lineage>
        <taxon>Bacteria</taxon>
        <taxon>Pseudomonadati</taxon>
        <taxon>Bacteroidota</taxon>
        <taxon>Flavobacteriia</taxon>
        <taxon>Flavobacteriales</taxon>
        <taxon>Flavobacteriaceae</taxon>
        <taxon>Flavobacterium</taxon>
    </lineage>
</organism>
<reference evidence="7 8" key="1">
    <citation type="submission" date="2015-08" db="EMBL/GenBank/DDBJ databases">
        <title>Whole genome sequence of Flavobacterium akiainvivens IK-1T, from decaying Wikstroemia oahuensis, an endemic Hawaiian shrub.</title>
        <authorList>
            <person name="Wan X."/>
            <person name="Hou S."/>
            <person name="Saito J."/>
            <person name="Donachie S."/>
        </authorList>
    </citation>
    <scope>NUCLEOTIDE SEQUENCE [LARGE SCALE GENOMIC DNA]</scope>
    <source>
        <strain evidence="7 8">IK-1</strain>
    </source>
</reference>
<dbReference type="InterPro" id="IPR036097">
    <property type="entry name" value="HisK_dim/P_sf"/>
</dbReference>
<dbReference type="CDD" id="cd00082">
    <property type="entry name" value="HisKA"/>
    <property type="match status" value="1"/>
</dbReference>
<dbReference type="Proteomes" id="UP000037755">
    <property type="component" value="Unassembled WGS sequence"/>
</dbReference>
<dbReference type="Gene3D" id="1.10.287.130">
    <property type="match status" value="1"/>
</dbReference>
<proteinExistence type="predicted"/>
<dbReference type="FunFam" id="3.30.565.10:FF:000006">
    <property type="entry name" value="Sensor histidine kinase WalK"/>
    <property type="match status" value="1"/>
</dbReference>
<dbReference type="AlphaFoldDB" id="A0A0M8M9U2"/>
<keyword evidence="4" id="KW-0808">Transferase</keyword>
<dbReference type="SMART" id="SM00388">
    <property type="entry name" value="HisKA"/>
    <property type="match status" value="1"/>
</dbReference>
<dbReference type="SUPFAM" id="SSF47384">
    <property type="entry name" value="Homodimeric domain of signal transducing histidine kinase"/>
    <property type="match status" value="1"/>
</dbReference>
<protein>
    <recommendedName>
        <fullName evidence="2">histidine kinase</fullName>
        <ecNumber evidence="2">2.7.13.3</ecNumber>
    </recommendedName>
</protein>
<evidence type="ECO:0000256" key="2">
    <source>
        <dbReference type="ARBA" id="ARBA00012438"/>
    </source>
</evidence>
<dbReference type="EC" id="2.7.13.3" evidence="2"/>
<dbReference type="SUPFAM" id="SSF55781">
    <property type="entry name" value="GAF domain-like"/>
    <property type="match status" value="1"/>
</dbReference>
<dbReference type="InterPro" id="IPR004358">
    <property type="entry name" value="Sig_transdc_His_kin-like_C"/>
</dbReference>
<dbReference type="PATRIC" id="fig|1202724.3.peg.1144"/>
<dbReference type="Gene3D" id="3.30.565.10">
    <property type="entry name" value="Histidine kinase-like ATPase, C-terminal domain"/>
    <property type="match status" value="1"/>
</dbReference>
<dbReference type="STRING" id="1202724.AM493_05530"/>
<sequence length="408" mass="46007">MTYKPASAIPKNDYERLEKLKDYQILDTHSEDTFDKIALMALQVFNAAGALITFVDKDRVFVKSNLSPISVNELPREQSICAQAVLEDTVTVINDTQSLILPDGENLLALEEGIRFYVGAPLKSPEGFNVGALCVIDFEPREEVAEHQVEMLKTLSTIIIDKLENRLRYRKSLESHINLMNIVLHEIKNPLASIKLANEIISKNPASSERMTENINSAVVRIQAKLGDLLKQQELEDKDLTLNIEEVDLTEMFNRLVNNFELLANRKKQVIELYVDERLPLIEADRVKILDILHNLLSNALKYSYQGSCIKVSAREAGNYVHIEVKDEGQGLNFSDMQKLFTKFAKLSSKPTGKETSHGLGLSITKSFVELHKGNIYAMSPGKDKGTTFIVSLPFKHKMEEEAEDSEK</sequence>
<dbReference type="SMART" id="SM00387">
    <property type="entry name" value="HATPase_c"/>
    <property type="match status" value="1"/>
</dbReference>
<evidence type="ECO:0000259" key="6">
    <source>
        <dbReference type="PROSITE" id="PS50109"/>
    </source>
</evidence>
<evidence type="ECO:0000313" key="7">
    <source>
        <dbReference type="EMBL" id="KOS05555.1"/>
    </source>
</evidence>
<evidence type="ECO:0000256" key="3">
    <source>
        <dbReference type="ARBA" id="ARBA00022553"/>
    </source>
</evidence>
<accession>A0A0M8M9U2</accession>
<dbReference type="PROSITE" id="PS50109">
    <property type="entry name" value="HIS_KIN"/>
    <property type="match status" value="1"/>
</dbReference>
<dbReference type="InterPro" id="IPR003594">
    <property type="entry name" value="HATPase_dom"/>
</dbReference>
<dbReference type="SUPFAM" id="SSF55874">
    <property type="entry name" value="ATPase domain of HSP90 chaperone/DNA topoisomerase II/histidine kinase"/>
    <property type="match status" value="1"/>
</dbReference>
<dbReference type="OrthoDB" id="9811889at2"/>
<dbReference type="InterPro" id="IPR005467">
    <property type="entry name" value="His_kinase_dom"/>
</dbReference>
<dbReference type="RefSeq" id="WP_054406754.1">
    <property type="nucleotide sequence ID" value="NZ_FOYA01000003.1"/>
</dbReference>
<dbReference type="InterPro" id="IPR003018">
    <property type="entry name" value="GAF"/>
</dbReference>
<keyword evidence="8" id="KW-1185">Reference proteome</keyword>
<dbReference type="InterPro" id="IPR003661">
    <property type="entry name" value="HisK_dim/P_dom"/>
</dbReference>
<dbReference type="InterPro" id="IPR029016">
    <property type="entry name" value="GAF-like_dom_sf"/>
</dbReference>
<dbReference type="Pfam" id="PF00512">
    <property type="entry name" value="HisKA"/>
    <property type="match status" value="1"/>
</dbReference>
<dbReference type="Pfam" id="PF01590">
    <property type="entry name" value="GAF"/>
    <property type="match status" value="1"/>
</dbReference>
<evidence type="ECO:0000256" key="5">
    <source>
        <dbReference type="ARBA" id="ARBA00022777"/>
    </source>
</evidence>
<dbReference type="PANTHER" id="PTHR43547:SF2">
    <property type="entry name" value="HYBRID SIGNAL TRANSDUCTION HISTIDINE KINASE C"/>
    <property type="match status" value="1"/>
</dbReference>
<dbReference type="GO" id="GO:0000155">
    <property type="term" value="F:phosphorelay sensor kinase activity"/>
    <property type="evidence" value="ECO:0007669"/>
    <property type="project" value="InterPro"/>
</dbReference>
<dbReference type="Pfam" id="PF02518">
    <property type="entry name" value="HATPase_c"/>
    <property type="match status" value="1"/>
</dbReference>
<evidence type="ECO:0000313" key="8">
    <source>
        <dbReference type="Proteomes" id="UP000037755"/>
    </source>
</evidence>
<dbReference type="EMBL" id="LIYD01000005">
    <property type="protein sequence ID" value="KOS05555.1"/>
    <property type="molecule type" value="Genomic_DNA"/>
</dbReference>
<keyword evidence="5" id="KW-0418">Kinase</keyword>
<gene>
    <name evidence="7" type="ORF">AM493_05530</name>
</gene>
<keyword evidence="3" id="KW-0597">Phosphoprotein</keyword>
<dbReference type="Gene3D" id="3.30.450.40">
    <property type="match status" value="1"/>
</dbReference>
<dbReference type="PANTHER" id="PTHR43547">
    <property type="entry name" value="TWO-COMPONENT HISTIDINE KINASE"/>
    <property type="match status" value="1"/>
</dbReference>
<evidence type="ECO:0000256" key="1">
    <source>
        <dbReference type="ARBA" id="ARBA00000085"/>
    </source>
</evidence>